<sequence>MVRVEVFYSLQSDYCYLLLDRLIGLAHKSVQVDIVPVLGGVLRLPHRYLDRDELEQQYFATDTKRLAEFLGLPHAYPDPSPIDFKPGSLWIAEENQPRNEYLCRLYIGATRAGRAMAFLDVVGRMLWDGSTPGWDQGDHLSRAMAKIGLNLAEVLEGTSWESAKEELDRNAEAMLAAGHWGVPLMVYDGEPFYGQDRFDHLIWRMRQKEDLQ</sequence>
<organism evidence="4 5">
    <name type="scientific">Roseovarius albus</name>
    <dbReference type="NCBI Taxonomy" id="1247867"/>
    <lineage>
        <taxon>Bacteria</taxon>
        <taxon>Pseudomonadati</taxon>
        <taxon>Pseudomonadota</taxon>
        <taxon>Alphaproteobacteria</taxon>
        <taxon>Rhodobacterales</taxon>
        <taxon>Roseobacteraceae</taxon>
        <taxon>Roseovarius</taxon>
    </lineage>
</organism>
<accession>A0A1X7A342</accession>
<evidence type="ECO:0000259" key="3">
    <source>
        <dbReference type="Pfam" id="PF01323"/>
    </source>
</evidence>
<feature type="active site" description="Nucleophile" evidence="2">
    <location>
        <position position="12"/>
    </location>
</feature>
<dbReference type="GO" id="GO:0016491">
    <property type="term" value="F:oxidoreductase activity"/>
    <property type="evidence" value="ECO:0007669"/>
    <property type="project" value="InterPro"/>
</dbReference>
<comment type="catalytic activity">
    <reaction evidence="1">
        <text>2-hydroxychromene-2-carboxylate = (3E)-4-(2-hydroxyphenyl)-2-oxobut-3-enoate</text>
        <dbReference type="Rhea" id="RHEA:27401"/>
        <dbReference type="ChEBI" id="CHEBI:59350"/>
        <dbReference type="ChEBI" id="CHEBI:59353"/>
        <dbReference type="EC" id="5.99.1.4"/>
    </reaction>
</comment>
<dbReference type="EC" id="5.99.1.4" evidence="1"/>
<keyword evidence="1" id="KW-0413">Isomerase</keyword>
<name>A0A1X7A342_9RHOB</name>
<dbReference type="GO" id="GO:0018845">
    <property type="term" value="F:2-hydroxychromene-2-carboxylate isomerase activity"/>
    <property type="evidence" value="ECO:0007669"/>
    <property type="project" value="UniProtKB-UniRule"/>
</dbReference>
<evidence type="ECO:0000313" key="5">
    <source>
        <dbReference type="Proteomes" id="UP000193061"/>
    </source>
</evidence>
<dbReference type="PANTHER" id="PTHR42943">
    <property type="entry name" value="GLUTATHIONE S-TRANSFERASE KAPPA"/>
    <property type="match status" value="1"/>
</dbReference>
<dbReference type="InterPro" id="IPR001853">
    <property type="entry name" value="DSBA-like_thioredoxin_dom"/>
</dbReference>
<dbReference type="Pfam" id="PF01323">
    <property type="entry name" value="DSBA"/>
    <property type="match status" value="1"/>
</dbReference>
<dbReference type="InterPro" id="IPR036249">
    <property type="entry name" value="Thioredoxin-like_sf"/>
</dbReference>
<dbReference type="OrthoDB" id="5244108at2"/>
<dbReference type="InterPro" id="IPR051924">
    <property type="entry name" value="GST_Kappa/NadH"/>
</dbReference>
<dbReference type="RefSeq" id="WP_085807263.1">
    <property type="nucleotide sequence ID" value="NZ_FWFX01000014.1"/>
</dbReference>
<gene>
    <name evidence="4" type="ORF">ROA7450_03597</name>
</gene>
<evidence type="ECO:0000256" key="1">
    <source>
        <dbReference type="PIRNR" id="PIRNR006386"/>
    </source>
</evidence>
<protein>
    <recommendedName>
        <fullName evidence="1">2-hydroxychromene-2-carboxylate isomerase</fullName>
        <ecNumber evidence="1">5.99.1.4</ecNumber>
    </recommendedName>
</protein>
<proteinExistence type="inferred from homology"/>
<dbReference type="PANTHER" id="PTHR42943:SF2">
    <property type="entry name" value="GLUTATHIONE S-TRANSFERASE KAPPA 1"/>
    <property type="match status" value="1"/>
</dbReference>
<evidence type="ECO:0000313" key="4">
    <source>
        <dbReference type="EMBL" id="SLN67356.1"/>
    </source>
</evidence>
<dbReference type="SUPFAM" id="SSF52833">
    <property type="entry name" value="Thioredoxin-like"/>
    <property type="match status" value="1"/>
</dbReference>
<dbReference type="AlphaFoldDB" id="A0A1X7A342"/>
<reference evidence="4 5" key="1">
    <citation type="submission" date="2017-03" db="EMBL/GenBank/DDBJ databases">
        <authorList>
            <person name="Afonso C.L."/>
            <person name="Miller P.J."/>
            <person name="Scott M.A."/>
            <person name="Spackman E."/>
            <person name="Goraichik I."/>
            <person name="Dimitrov K.M."/>
            <person name="Suarez D.L."/>
            <person name="Swayne D.E."/>
        </authorList>
    </citation>
    <scope>NUCLEOTIDE SEQUENCE [LARGE SCALE GENOMIC DNA]</scope>
    <source>
        <strain evidence="4 5">CECT 7450</strain>
    </source>
</reference>
<comment type="similarity">
    <text evidence="1">Belongs to the GST superfamily. NadH family.</text>
</comment>
<dbReference type="PIRSF" id="PIRSF006386">
    <property type="entry name" value="HCCAis_GSTk"/>
    <property type="match status" value="1"/>
</dbReference>
<dbReference type="EMBL" id="FWFX01000014">
    <property type="protein sequence ID" value="SLN67356.1"/>
    <property type="molecule type" value="Genomic_DNA"/>
</dbReference>
<dbReference type="Proteomes" id="UP000193061">
    <property type="component" value="Unassembled WGS sequence"/>
</dbReference>
<dbReference type="Gene3D" id="3.40.30.10">
    <property type="entry name" value="Glutaredoxin"/>
    <property type="match status" value="1"/>
</dbReference>
<feature type="domain" description="DSBA-like thioredoxin" evidence="3">
    <location>
        <begin position="4"/>
        <end position="201"/>
    </location>
</feature>
<dbReference type="InterPro" id="IPR014440">
    <property type="entry name" value="HCCAis_GSTk"/>
</dbReference>
<keyword evidence="5" id="KW-1185">Reference proteome</keyword>
<evidence type="ECO:0000256" key="2">
    <source>
        <dbReference type="PIRSR" id="PIRSR006386-1"/>
    </source>
</evidence>